<gene>
    <name evidence="8" type="ORF">OW157_04455</name>
</gene>
<evidence type="ECO:0000256" key="2">
    <source>
        <dbReference type="ARBA" id="ARBA00001946"/>
    </source>
</evidence>
<dbReference type="Gene3D" id="3.90.79.10">
    <property type="entry name" value="Nucleoside Triphosphate Pyrophosphohydrolase"/>
    <property type="match status" value="1"/>
</dbReference>
<dbReference type="InterPro" id="IPR045121">
    <property type="entry name" value="CoAse"/>
</dbReference>
<protein>
    <submittedName>
        <fullName evidence="8">CoA pyrophosphatase</fullName>
    </submittedName>
</protein>
<dbReference type="GO" id="GO:0010945">
    <property type="term" value="F:coenzyme A diphosphatase activity"/>
    <property type="evidence" value="ECO:0007669"/>
    <property type="project" value="InterPro"/>
</dbReference>
<name>A0A9X3FNH4_9LACT</name>
<evidence type="ECO:0000313" key="8">
    <source>
        <dbReference type="EMBL" id="MCZ0725822.1"/>
    </source>
</evidence>
<dbReference type="AlphaFoldDB" id="A0A9X3FNH4"/>
<dbReference type="GO" id="GO:0046872">
    <property type="term" value="F:metal ion binding"/>
    <property type="evidence" value="ECO:0007669"/>
    <property type="project" value="UniProtKB-KW"/>
</dbReference>
<evidence type="ECO:0000313" key="9">
    <source>
        <dbReference type="Proteomes" id="UP001146670"/>
    </source>
</evidence>
<dbReference type="EMBL" id="JAPRFR010000001">
    <property type="protein sequence ID" value="MCZ0725822.1"/>
    <property type="molecule type" value="Genomic_DNA"/>
</dbReference>
<dbReference type="Pfam" id="PF00293">
    <property type="entry name" value="NUDIX"/>
    <property type="match status" value="1"/>
</dbReference>
<evidence type="ECO:0000259" key="7">
    <source>
        <dbReference type="PROSITE" id="PS51462"/>
    </source>
</evidence>
<dbReference type="PROSITE" id="PS51462">
    <property type="entry name" value="NUDIX"/>
    <property type="match status" value="1"/>
</dbReference>
<dbReference type="Proteomes" id="UP001146670">
    <property type="component" value="Unassembled WGS sequence"/>
</dbReference>
<keyword evidence="6" id="KW-0464">Manganese</keyword>
<keyword evidence="5" id="KW-0460">Magnesium</keyword>
<evidence type="ECO:0000256" key="5">
    <source>
        <dbReference type="ARBA" id="ARBA00022842"/>
    </source>
</evidence>
<sequence>MNLRAIFSQYSARPLGVSHYYAVLIPIVTIDGKRVVLFESRAYGISQGGDTSFPGGRVEANESFAQAAVRECCEELGVRAEQIELLGEMDYLVSGNRIIACFVGEIAIDSLDDLSINQDEVAYAFAVSLSHLMNQEPESYSIYSESHMDENFPYHRIPGGEDYPFHHRSQRDILFYDVGDHLLWGMTAKLTQRFIEIIRESSV</sequence>
<comment type="cofactor">
    <cofactor evidence="2">
        <name>Mg(2+)</name>
        <dbReference type="ChEBI" id="CHEBI:18420"/>
    </cofactor>
</comment>
<accession>A0A9X3FNH4</accession>
<keyword evidence="9" id="KW-1185">Reference proteome</keyword>
<feature type="domain" description="Nudix hydrolase" evidence="7">
    <location>
        <begin position="18"/>
        <end position="149"/>
    </location>
</feature>
<dbReference type="RefSeq" id="WP_268752131.1">
    <property type="nucleotide sequence ID" value="NZ_JAPRFQ010000001.1"/>
</dbReference>
<dbReference type="PANTHER" id="PTHR12992">
    <property type="entry name" value="NUDIX HYDROLASE"/>
    <property type="match status" value="1"/>
</dbReference>
<dbReference type="SUPFAM" id="SSF55811">
    <property type="entry name" value="Nudix"/>
    <property type="match status" value="1"/>
</dbReference>
<evidence type="ECO:0000256" key="3">
    <source>
        <dbReference type="ARBA" id="ARBA00022723"/>
    </source>
</evidence>
<evidence type="ECO:0000256" key="4">
    <source>
        <dbReference type="ARBA" id="ARBA00022801"/>
    </source>
</evidence>
<evidence type="ECO:0000256" key="6">
    <source>
        <dbReference type="ARBA" id="ARBA00023211"/>
    </source>
</evidence>
<keyword evidence="3" id="KW-0479">Metal-binding</keyword>
<dbReference type="InterPro" id="IPR000086">
    <property type="entry name" value="NUDIX_hydrolase_dom"/>
</dbReference>
<comment type="caution">
    <text evidence="8">The sequence shown here is derived from an EMBL/GenBank/DDBJ whole genome shotgun (WGS) entry which is preliminary data.</text>
</comment>
<keyword evidence="4" id="KW-0378">Hydrolase</keyword>
<proteinExistence type="predicted"/>
<dbReference type="CDD" id="cd03426">
    <property type="entry name" value="NUDIX_CoAse_Nudt7"/>
    <property type="match status" value="1"/>
</dbReference>
<evidence type="ECO:0000256" key="1">
    <source>
        <dbReference type="ARBA" id="ARBA00001936"/>
    </source>
</evidence>
<organism evidence="8 9">
    <name type="scientific">Aerococcus kribbianus</name>
    <dbReference type="NCBI Taxonomy" id="2999064"/>
    <lineage>
        <taxon>Bacteria</taxon>
        <taxon>Bacillati</taxon>
        <taxon>Bacillota</taxon>
        <taxon>Bacilli</taxon>
        <taxon>Lactobacillales</taxon>
        <taxon>Aerococcaceae</taxon>
        <taxon>Aerococcus</taxon>
    </lineage>
</organism>
<dbReference type="InterPro" id="IPR015797">
    <property type="entry name" value="NUDIX_hydrolase-like_dom_sf"/>
</dbReference>
<reference evidence="8" key="1">
    <citation type="submission" date="2022-12" db="EMBL/GenBank/DDBJ databases">
        <title>Description and comparative metabolic analysis of Aerococcus sp. nov., isolated from the feces of a pig.</title>
        <authorList>
            <person name="Chang Y.-H."/>
        </authorList>
    </citation>
    <scope>NUCLEOTIDE SEQUENCE</scope>
    <source>
        <strain evidence="8">YH-aer222</strain>
    </source>
</reference>
<comment type="cofactor">
    <cofactor evidence="1">
        <name>Mn(2+)</name>
        <dbReference type="ChEBI" id="CHEBI:29035"/>
    </cofactor>
</comment>
<dbReference type="PANTHER" id="PTHR12992:SF11">
    <property type="entry name" value="MITOCHONDRIAL COENZYME A DIPHOSPHATASE NUDT8"/>
    <property type="match status" value="1"/>
</dbReference>